<reference evidence="2 3" key="1">
    <citation type="journal article" date="2017" name="Int. J. Parasitol.">
        <title>The genome of the protozoan parasite Cystoisospora suis and a reverse vaccinology approach to identify vaccine candidates.</title>
        <authorList>
            <person name="Palmieri N."/>
            <person name="Shrestha A."/>
            <person name="Ruttkowski B."/>
            <person name="Beck T."/>
            <person name="Vogl C."/>
            <person name="Tomley F."/>
            <person name="Blake D.P."/>
            <person name="Joachim A."/>
        </authorList>
    </citation>
    <scope>NUCLEOTIDE SEQUENCE [LARGE SCALE GENOMIC DNA]</scope>
    <source>
        <strain evidence="2 3">Wien I</strain>
    </source>
</reference>
<accession>A0A2C6KKW6</accession>
<feature type="signal peptide" evidence="1">
    <location>
        <begin position="1"/>
        <end position="30"/>
    </location>
</feature>
<evidence type="ECO:0000256" key="1">
    <source>
        <dbReference type="SAM" id="SignalP"/>
    </source>
</evidence>
<evidence type="ECO:0000313" key="2">
    <source>
        <dbReference type="EMBL" id="PHJ18207.1"/>
    </source>
</evidence>
<name>A0A2C6KKW6_9APIC</name>
<dbReference type="GeneID" id="94431319"/>
<evidence type="ECO:0000313" key="3">
    <source>
        <dbReference type="Proteomes" id="UP000221165"/>
    </source>
</evidence>
<dbReference type="EMBL" id="MIGC01004319">
    <property type="protein sequence ID" value="PHJ18207.1"/>
    <property type="molecule type" value="Genomic_DNA"/>
</dbReference>
<dbReference type="OrthoDB" id="330603at2759"/>
<dbReference type="Proteomes" id="UP000221165">
    <property type="component" value="Unassembled WGS sequence"/>
</dbReference>
<keyword evidence="2" id="KW-0472">Membrane</keyword>
<dbReference type="AlphaFoldDB" id="A0A2C6KKW6"/>
<organism evidence="2 3">
    <name type="scientific">Cystoisospora suis</name>
    <dbReference type="NCBI Taxonomy" id="483139"/>
    <lineage>
        <taxon>Eukaryota</taxon>
        <taxon>Sar</taxon>
        <taxon>Alveolata</taxon>
        <taxon>Apicomplexa</taxon>
        <taxon>Conoidasida</taxon>
        <taxon>Coccidia</taxon>
        <taxon>Eucoccidiorida</taxon>
        <taxon>Eimeriorina</taxon>
        <taxon>Sarcocystidae</taxon>
        <taxon>Cystoisospora</taxon>
    </lineage>
</organism>
<dbReference type="VEuPathDB" id="ToxoDB:CSUI_007967"/>
<sequence>MWMSKSTTSRPLGAFLAGLLLLLAADPSACSVAGDIIEQAADEAAAAAAAVEAQAPAAPADLPATPAGPGTTAVSAYTSSDAREAGEVQKALPIDGVVPSSESKTAPSVFIQVLPNERRFYLRRQRTSWQKPCGKAVSLHGTRVFLCMGETVDHGKFAGDRPRRAAFSRIREQPCSCTGRSLGPGLVHWLPRLLALCRFCSLLPVAGFLRRDRQEDDLPGYFDAVSGLACRVAVEDFTAAYSKVRYALESQGREEAVHYQTTPWVDQILSTGKVARKLTVLRNQGFLFITETRLMNIIYHIKAITSRLLTGWAAQRLHVKQAERYGYSMLCRTECHKEILKQLQRVTEASATVRRALDTDLLSLFLFHWTRVIQATEASLERVMAAVLLRFYHACGSKGGKLSCNKADADRLGMDPSVFTGTPESLNGLIQIKARHFLRTVQALCIRQATAAHGAIVVGSAFESDAMKCCWSLQDWTNGGSALPRASSRGQLEIWRDLFGPPPSLSPGRDALEFLEITSALVNSLLNPQSAMPGNNSYLLSQTLWIQARELQSGLAGFSLRKNSRAVERLAPLLYWLSRGTPEPGLKDQYSPLTSVTLQAVAYLHSYVEGFARSMPKRVGRRLGRGIANVALRLIGRRQRTRSTINSWKDILTATQLLPRLDLTKYRGAMAELSRFATEFRQKFLGQLPVSVSATLMVVTALWIQQHEKSDFSFANTKLARAKIFLWLMAFLHPKGHVGVATDSVLAVLERHRRPVDEMNVGFAAFVGDSRGNLPRLNSRTNSGRVKLTPAGLEAFFTVLSAATTNPMDVIRMGVDLATTLDVQLTQASKQKSSPRKRKVLLDPLTFLQTEASIRFHCANIRHKLAQELVGTLRNIRDPEAFQGSLNEYMARIQVARIAIRVGRSFEDISIVCPFMPTYLNEGLLATEQRNLYIYAISRQTTKSVFLHRIIHTKLAFVPVFTPIATVAWIAKGVKGARARLSKLSSMFRRTTAEARRLRQIPTPPAGQTLSPDLRVLFSESRVYVNGLYTSGSNLANVRAPDEIGSDSDDYAFTGELFVPKKELEGSEVLIRLGNIWATFHALKKLGYH</sequence>
<dbReference type="RefSeq" id="XP_067919916.1">
    <property type="nucleotide sequence ID" value="XM_068068108.1"/>
</dbReference>
<keyword evidence="1" id="KW-0732">Signal</keyword>
<comment type="caution">
    <text evidence="2">The sequence shown here is derived from an EMBL/GenBank/DDBJ whole genome shotgun (WGS) entry which is preliminary data.</text>
</comment>
<gene>
    <name evidence="2" type="ORF">CSUI_007967</name>
</gene>
<protein>
    <submittedName>
        <fullName evidence="2">Transmembrane protein</fullName>
    </submittedName>
</protein>
<keyword evidence="2" id="KW-0812">Transmembrane</keyword>
<feature type="chain" id="PRO_5012203250" evidence="1">
    <location>
        <begin position="31"/>
        <end position="1089"/>
    </location>
</feature>
<proteinExistence type="predicted"/>
<keyword evidence="3" id="KW-1185">Reference proteome</keyword>
<feature type="non-terminal residue" evidence="2">
    <location>
        <position position="1089"/>
    </location>
</feature>